<evidence type="ECO:0000313" key="3">
    <source>
        <dbReference type="Proteomes" id="UP000688137"/>
    </source>
</evidence>
<keyword evidence="3" id="KW-1185">Reference proteome</keyword>
<reference evidence="2" key="1">
    <citation type="submission" date="2021-01" db="EMBL/GenBank/DDBJ databases">
        <authorList>
            <consortium name="Genoscope - CEA"/>
            <person name="William W."/>
        </authorList>
    </citation>
    <scope>NUCLEOTIDE SEQUENCE</scope>
</reference>
<dbReference type="GO" id="GO:0097361">
    <property type="term" value="C:cytosolic [4Fe-4S] assembly targeting complex"/>
    <property type="evidence" value="ECO:0007669"/>
    <property type="project" value="TreeGrafter"/>
</dbReference>
<dbReference type="PANTHER" id="PTHR19920:SF0">
    <property type="entry name" value="CYTOSOLIC IRON-SULFUR PROTEIN ASSEMBLY PROTEIN CIAO1-RELATED"/>
    <property type="match status" value="1"/>
</dbReference>
<accession>A0A8S1PX30</accession>
<protein>
    <recommendedName>
        <fullName evidence="4">WD40-repeat-containing domain</fullName>
    </recommendedName>
</protein>
<evidence type="ECO:0000313" key="2">
    <source>
        <dbReference type="EMBL" id="CAD8107777.1"/>
    </source>
</evidence>
<keyword evidence="1" id="KW-0175">Coiled coil</keyword>
<gene>
    <name evidence="2" type="ORF">PPRIM_AZ9-3.1.T1350003</name>
</gene>
<name>A0A8S1PX30_PARPR</name>
<dbReference type="AlphaFoldDB" id="A0A8S1PX30"/>
<proteinExistence type="predicted"/>
<feature type="coiled-coil region" evidence="1">
    <location>
        <begin position="87"/>
        <end position="121"/>
    </location>
</feature>
<evidence type="ECO:0008006" key="4">
    <source>
        <dbReference type="Google" id="ProtNLM"/>
    </source>
</evidence>
<sequence>MFTLQSKENLQDYQCTFKHNQPVSLVSLQENLLPNERLYCKQCIDYIEHDLKPLQGVIKIIEEPLKQILKQYENDLIPQLKKLKNINGILQQLRRTIMQELDDLENRVNDFTNSLINIGKQMANYSFFDCLNNLIINQGELHIKPIDLIKINDEWCWEMIRGLDRFQSYEENKDIQIILNQIMKNQLFFVKYKDARKTPENIFQLSPNTINNNNKQSTFEIISKFQLKKKVDCYALAINHDNSLFLVGLDEGIKVMEIQSDMQQQKYNTNQVITLKDVGIYKVQNLVFFKKKTAMLNSFISSSDGCLIIIWSQATNFFNKSKWNQIFKLQQKPLQNWLIRNYDIKFLQLNSEENQITFALNSQIHFLSSSKSWACEQKIQNSLDEIRGLSINPNGNQLVACDLQNITIRELHNSEWKLKQTLPIIGQNFCFINNFMFSFQPIQSQALSIYSFDCNIREYIKSSEIICKGLVKQDKIIESYNSTYVSSKNLLLSINGNFINILQFSISQNLQNYECRVAQSIEFKDISIIGTISDNGEFLIIYDPTLNEIQIRENQDQK</sequence>
<dbReference type="PANTHER" id="PTHR19920">
    <property type="entry name" value="WD40 PROTEIN CIAO1"/>
    <property type="match status" value="1"/>
</dbReference>
<dbReference type="OMA" id="SHWNITI"/>
<organism evidence="2 3">
    <name type="scientific">Paramecium primaurelia</name>
    <dbReference type="NCBI Taxonomy" id="5886"/>
    <lineage>
        <taxon>Eukaryota</taxon>
        <taxon>Sar</taxon>
        <taxon>Alveolata</taxon>
        <taxon>Ciliophora</taxon>
        <taxon>Intramacronucleata</taxon>
        <taxon>Oligohymenophorea</taxon>
        <taxon>Peniculida</taxon>
        <taxon>Parameciidae</taxon>
        <taxon>Paramecium</taxon>
    </lineage>
</organism>
<evidence type="ECO:0000256" key="1">
    <source>
        <dbReference type="SAM" id="Coils"/>
    </source>
</evidence>
<comment type="caution">
    <text evidence="2">The sequence shown here is derived from an EMBL/GenBank/DDBJ whole genome shotgun (WGS) entry which is preliminary data.</text>
</comment>
<dbReference type="GO" id="GO:0016226">
    <property type="term" value="P:iron-sulfur cluster assembly"/>
    <property type="evidence" value="ECO:0007669"/>
    <property type="project" value="TreeGrafter"/>
</dbReference>
<dbReference type="Proteomes" id="UP000688137">
    <property type="component" value="Unassembled WGS sequence"/>
</dbReference>
<dbReference type="EMBL" id="CAJJDM010000138">
    <property type="protein sequence ID" value="CAD8107777.1"/>
    <property type="molecule type" value="Genomic_DNA"/>
</dbReference>